<dbReference type="Proteomes" id="UP000070700">
    <property type="component" value="Unassembled WGS sequence"/>
</dbReference>
<dbReference type="InParanoid" id="A0A194WZV5"/>
<reference evidence="3 4" key="1">
    <citation type="submission" date="2015-10" db="EMBL/GenBank/DDBJ databases">
        <title>Full genome of DAOMC 229536 Phialocephala scopiformis, a fungal endophyte of spruce producing the potent anti-insectan compound rugulosin.</title>
        <authorList>
            <consortium name="DOE Joint Genome Institute"/>
            <person name="Walker A.K."/>
            <person name="Frasz S.L."/>
            <person name="Seifert K.A."/>
            <person name="Miller J.D."/>
            <person name="Mondo S.J."/>
            <person name="Labutti K."/>
            <person name="Lipzen A."/>
            <person name="Dockter R."/>
            <person name="Kennedy M."/>
            <person name="Grigoriev I.V."/>
            <person name="Spatafora J.W."/>
        </authorList>
    </citation>
    <scope>NUCLEOTIDE SEQUENCE [LARGE SCALE GENOMIC DNA]</scope>
    <source>
        <strain evidence="3 4">CBS 120377</strain>
    </source>
</reference>
<evidence type="ECO:0000313" key="4">
    <source>
        <dbReference type="Proteomes" id="UP000070700"/>
    </source>
</evidence>
<feature type="chain" id="PRO_5008267748" evidence="2">
    <location>
        <begin position="20"/>
        <end position="61"/>
    </location>
</feature>
<name>A0A194WZV5_MOLSC</name>
<dbReference type="GeneID" id="28829984"/>
<dbReference type="KEGG" id="psco:LY89DRAFT_737457"/>
<dbReference type="EMBL" id="KQ947422">
    <property type="protein sequence ID" value="KUJ13478.1"/>
    <property type="molecule type" value="Genomic_DNA"/>
</dbReference>
<evidence type="ECO:0000313" key="3">
    <source>
        <dbReference type="EMBL" id="KUJ13478.1"/>
    </source>
</evidence>
<dbReference type="AlphaFoldDB" id="A0A194WZV5"/>
<evidence type="ECO:0000256" key="1">
    <source>
        <dbReference type="SAM" id="MobiDB-lite"/>
    </source>
</evidence>
<evidence type="ECO:0000256" key="2">
    <source>
        <dbReference type="SAM" id="SignalP"/>
    </source>
</evidence>
<protein>
    <submittedName>
        <fullName evidence="3">Uncharacterized protein</fullName>
    </submittedName>
</protein>
<proteinExistence type="predicted"/>
<feature type="region of interest" description="Disordered" evidence="1">
    <location>
        <begin position="25"/>
        <end position="61"/>
    </location>
</feature>
<accession>A0A194WZV5</accession>
<feature type="signal peptide" evidence="2">
    <location>
        <begin position="1"/>
        <end position="19"/>
    </location>
</feature>
<gene>
    <name evidence="3" type="ORF">LY89DRAFT_737457</name>
</gene>
<keyword evidence="4" id="KW-1185">Reference proteome</keyword>
<keyword evidence="2" id="KW-0732">Signal</keyword>
<organism evidence="3 4">
    <name type="scientific">Mollisia scopiformis</name>
    <name type="common">Conifer needle endophyte fungus</name>
    <name type="synonym">Phialocephala scopiformis</name>
    <dbReference type="NCBI Taxonomy" id="149040"/>
    <lineage>
        <taxon>Eukaryota</taxon>
        <taxon>Fungi</taxon>
        <taxon>Dikarya</taxon>
        <taxon>Ascomycota</taxon>
        <taxon>Pezizomycotina</taxon>
        <taxon>Leotiomycetes</taxon>
        <taxon>Helotiales</taxon>
        <taxon>Mollisiaceae</taxon>
        <taxon>Mollisia</taxon>
    </lineage>
</organism>
<dbReference type="RefSeq" id="XP_018067833.1">
    <property type="nucleotide sequence ID" value="XM_018220258.1"/>
</dbReference>
<sequence>MCFILFRLLKTGLAGLGAASVVNSARENNNGNRPQDYPMPGYPPQGYPAQGYHPPPGPTYQ</sequence>